<dbReference type="InterPro" id="IPR029044">
    <property type="entry name" value="Nucleotide-diphossugar_trans"/>
</dbReference>
<feature type="domain" description="Glycosyltransferase 2-like" evidence="1">
    <location>
        <begin position="7"/>
        <end position="143"/>
    </location>
</feature>
<accession>A0A2N3HP36</accession>
<keyword evidence="2" id="KW-0808">Transferase</keyword>
<reference evidence="2 3" key="1">
    <citation type="submission" date="2017-12" db="EMBL/GenBank/DDBJ databases">
        <title>Confluentibacter flavum sp. nov., isolated from the saline lake.</title>
        <authorList>
            <person name="Yu L."/>
        </authorList>
    </citation>
    <scope>NUCLEOTIDE SEQUENCE [LARGE SCALE GENOMIC DNA]</scope>
    <source>
        <strain evidence="2 3">3B</strain>
    </source>
</reference>
<dbReference type="AlphaFoldDB" id="A0A2N3HP36"/>
<name>A0A2N3HP36_9FLAO</name>
<comment type="caution">
    <text evidence="2">The sequence shown here is derived from an EMBL/GenBank/DDBJ whole genome shotgun (WGS) entry which is preliminary data.</text>
</comment>
<keyword evidence="3" id="KW-1185">Reference proteome</keyword>
<dbReference type="GO" id="GO:0016758">
    <property type="term" value="F:hexosyltransferase activity"/>
    <property type="evidence" value="ECO:0007669"/>
    <property type="project" value="UniProtKB-ARBA"/>
</dbReference>
<dbReference type="Proteomes" id="UP000233435">
    <property type="component" value="Unassembled WGS sequence"/>
</dbReference>
<evidence type="ECO:0000313" key="2">
    <source>
        <dbReference type="EMBL" id="PKQ46715.1"/>
    </source>
</evidence>
<gene>
    <name evidence="2" type="ORF">CSW08_01570</name>
</gene>
<dbReference type="Gene3D" id="3.90.550.10">
    <property type="entry name" value="Spore Coat Polysaccharide Biosynthesis Protein SpsA, Chain A"/>
    <property type="match status" value="1"/>
</dbReference>
<organism evidence="2 3">
    <name type="scientific">Confluentibacter flavum</name>
    <dbReference type="NCBI Taxonomy" id="1909700"/>
    <lineage>
        <taxon>Bacteria</taxon>
        <taxon>Pseudomonadati</taxon>
        <taxon>Bacteroidota</taxon>
        <taxon>Flavobacteriia</taxon>
        <taxon>Flavobacteriales</taxon>
        <taxon>Flavobacteriaceae</taxon>
        <taxon>Confluentibacter</taxon>
    </lineage>
</organism>
<dbReference type="InterPro" id="IPR001173">
    <property type="entry name" value="Glyco_trans_2-like"/>
</dbReference>
<dbReference type="Pfam" id="PF00535">
    <property type="entry name" value="Glycos_transf_2"/>
    <property type="match status" value="1"/>
</dbReference>
<evidence type="ECO:0000313" key="3">
    <source>
        <dbReference type="Proteomes" id="UP000233435"/>
    </source>
</evidence>
<dbReference type="PANTHER" id="PTHR22916:SF3">
    <property type="entry name" value="UDP-GLCNAC:BETAGAL BETA-1,3-N-ACETYLGLUCOSAMINYLTRANSFERASE-LIKE PROTEIN 1"/>
    <property type="match status" value="1"/>
</dbReference>
<proteinExistence type="predicted"/>
<evidence type="ECO:0000259" key="1">
    <source>
        <dbReference type="Pfam" id="PF00535"/>
    </source>
</evidence>
<dbReference type="EMBL" id="PJEO01000009">
    <property type="protein sequence ID" value="PKQ46715.1"/>
    <property type="molecule type" value="Genomic_DNA"/>
</dbReference>
<dbReference type="SUPFAM" id="SSF53448">
    <property type="entry name" value="Nucleotide-diphospho-sugar transferases"/>
    <property type="match status" value="1"/>
</dbReference>
<dbReference type="PANTHER" id="PTHR22916">
    <property type="entry name" value="GLYCOSYLTRANSFERASE"/>
    <property type="match status" value="1"/>
</dbReference>
<protein>
    <submittedName>
        <fullName evidence="2">Glycosyltransferase family 2 protein</fullName>
    </submittedName>
</protein>
<sequence length="292" mass="34048">MNKPLVSICIPTFNGASFIEDALKSALAQTYSNIEIVVSDDASKDATLQIIESYKKKTHIPIQVHHHNPSGIGANWNHCIKQANGDYIKFLFQDDVLEPHCVEKMVALAEGSKNVGLVYCKRQIIFDSNKNFDTAWVKNFRSLHLDWESLEIKQGTLDGKVYLKDKKLLDKPENKIGEPTAVLLHKRCFDRVGYFNTHLSQALDIEYWYRLMPYFKIGFIDEELIKFRLHDAQASQVNRNIKIKDKRLLPRLLLQTIFWKLHSVQQKKLLKEVFYFTEISSFMRKVKRKLNF</sequence>
<dbReference type="OrthoDB" id="396512at2"/>
<dbReference type="RefSeq" id="WP_106658155.1">
    <property type="nucleotide sequence ID" value="NZ_PJEO01000009.1"/>
</dbReference>